<reference evidence="4" key="1">
    <citation type="submission" date="2021-02" db="EMBL/GenBank/DDBJ databases">
        <authorList>
            <person name="Dougan E. K."/>
            <person name="Rhodes N."/>
            <person name="Thang M."/>
            <person name="Chan C."/>
        </authorList>
    </citation>
    <scope>NUCLEOTIDE SEQUENCE</scope>
</reference>
<dbReference type="PROSITE" id="PS51375">
    <property type="entry name" value="PPR"/>
    <property type="match status" value="1"/>
</dbReference>
<accession>A0A812IZ36</accession>
<keyword evidence="5" id="KW-1185">Reference proteome</keyword>
<protein>
    <recommendedName>
        <fullName evidence="6">Pentatricopeptide repeat-containing protein, chloroplastic</fullName>
    </recommendedName>
</protein>
<organism evidence="4 5">
    <name type="scientific">Symbiodinium necroappetens</name>
    <dbReference type="NCBI Taxonomy" id="1628268"/>
    <lineage>
        <taxon>Eukaryota</taxon>
        <taxon>Sar</taxon>
        <taxon>Alveolata</taxon>
        <taxon>Dinophyceae</taxon>
        <taxon>Suessiales</taxon>
        <taxon>Symbiodiniaceae</taxon>
        <taxon>Symbiodinium</taxon>
    </lineage>
</organism>
<comment type="caution">
    <text evidence="4">The sequence shown here is derived from an EMBL/GenBank/DDBJ whole genome shotgun (WGS) entry which is preliminary data.</text>
</comment>
<dbReference type="Proteomes" id="UP000601435">
    <property type="component" value="Unassembled WGS sequence"/>
</dbReference>
<keyword evidence="1" id="KW-0677">Repeat</keyword>
<dbReference type="EMBL" id="CAJNJA010005120">
    <property type="protein sequence ID" value="CAE7183475.1"/>
    <property type="molecule type" value="Genomic_DNA"/>
</dbReference>
<dbReference type="PANTHER" id="PTHR47447:SF17">
    <property type="entry name" value="OS12G0638900 PROTEIN"/>
    <property type="match status" value="1"/>
</dbReference>
<dbReference type="Gene3D" id="1.25.40.10">
    <property type="entry name" value="Tetratricopeptide repeat domain"/>
    <property type="match status" value="2"/>
</dbReference>
<feature type="compositionally biased region" description="Basic and acidic residues" evidence="3">
    <location>
        <begin position="230"/>
        <end position="245"/>
    </location>
</feature>
<dbReference type="NCBIfam" id="TIGR00756">
    <property type="entry name" value="PPR"/>
    <property type="match status" value="1"/>
</dbReference>
<dbReference type="OrthoDB" id="438048at2759"/>
<dbReference type="AlphaFoldDB" id="A0A812IZ36"/>
<dbReference type="InterPro" id="IPR043519">
    <property type="entry name" value="NT_sf"/>
</dbReference>
<evidence type="ECO:0008006" key="6">
    <source>
        <dbReference type="Google" id="ProtNLM"/>
    </source>
</evidence>
<proteinExistence type="predicted"/>
<gene>
    <name evidence="4" type="ORF">SNEC2469_LOCUS784</name>
</gene>
<sequence>MPSKEVLPDTRSYNSVLAALDHAASGPSGLKCMAQMRLLRMPPDAASYSSLMSALTRSGEWQAAIQVFAEMRVQRDAVCFSVAMGACEKASEWAKALELFQALAQQRLRHDAVTFGNAVCAMTKGGHWLGALELLQRMRSEAVKLDTVVCNSALTACANHSRWQDALHLAEAPVAEASNATIRSLEKAGEHRRAVEVLLHEFASEDAGSTRPVNVTPALREALAERLERALTPRWQRPGDYRRAEPSPQGAAEPPEPPRPVVAVEAAAGFFGPGAAPASEWCTSRAQEARGAEAFDAVLEHLRPTTEAALQEAQALAQKLQAAVPAHYEGAEVMVYGSVTGRFAARNADADFTVLLPWDETDSGALRAFQQRAATSALGEATKLRAAPQSGESPGPNRGLCSEKQGQVLLVAETRAAHEALRLLARGWHVSTVGLGGRALGSADGSQEVLFMSEQT</sequence>
<evidence type="ECO:0000256" key="2">
    <source>
        <dbReference type="PROSITE-ProRule" id="PRU00708"/>
    </source>
</evidence>
<dbReference type="PANTHER" id="PTHR47447">
    <property type="entry name" value="OS03G0856100 PROTEIN"/>
    <property type="match status" value="1"/>
</dbReference>
<feature type="repeat" description="PPR" evidence="2">
    <location>
        <begin position="44"/>
        <end position="74"/>
    </location>
</feature>
<evidence type="ECO:0000313" key="4">
    <source>
        <dbReference type="EMBL" id="CAE7183475.1"/>
    </source>
</evidence>
<dbReference type="InterPro" id="IPR011990">
    <property type="entry name" value="TPR-like_helical_dom_sf"/>
</dbReference>
<dbReference type="InterPro" id="IPR002885">
    <property type="entry name" value="PPR_rpt"/>
</dbReference>
<name>A0A812IZ36_9DINO</name>
<evidence type="ECO:0000313" key="5">
    <source>
        <dbReference type="Proteomes" id="UP000601435"/>
    </source>
</evidence>
<dbReference type="Gene3D" id="3.30.460.10">
    <property type="entry name" value="Beta Polymerase, domain 2"/>
    <property type="match status" value="1"/>
</dbReference>
<dbReference type="Pfam" id="PF01535">
    <property type="entry name" value="PPR"/>
    <property type="match status" value="2"/>
</dbReference>
<evidence type="ECO:0000256" key="3">
    <source>
        <dbReference type="SAM" id="MobiDB-lite"/>
    </source>
</evidence>
<feature type="region of interest" description="Disordered" evidence="3">
    <location>
        <begin position="230"/>
        <end position="259"/>
    </location>
</feature>
<feature type="region of interest" description="Disordered" evidence="3">
    <location>
        <begin position="381"/>
        <end position="401"/>
    </location>
</feature>
<dbReference type="SUPFAM" id="SSF81301">
    <property type="entry name" value="Nucleotidyltransferase"/>
    <property type="match status" value="1"/>
</dbReference>
<evidence type="ECO:0000256" key="1">
    <source>
        <dbReference type="ARBA" id="ARBA00022737"/>
    </source>
</evidence>